<dbReference type="Pfam" id="PF00271">
    <property type="entry name" value="Helicase_C"/>
    <property type="match status" value="1"/>
</dbReference>
<name>A0A1H0PMF2_9ACTN</name>
<dbReference type="PROSITE" id="PS51194">
    <property type="entry name" value="HELICASE_CTER"/>
    <property type="match status" value="1"/>
</dbReference>
<dbReference type="InterPro" id="IPR014001">
    <property type="entry name" value="Helicase_ATP-bd"/>
</dbReference>
<keyword evidence="1" id="KW-0378">Hydrolase</keyword>
<dbReference type="InterPro" id="IPR038718">
    <property type="entry name" value="SNF2-like_sf"/>
</dbReference>
<dbReference type="InterPro" id="IPR049730">
    <property type="entry name" value="SNF2/RAD54-like_C"/>
</dbReference>
<organism evidence="4 5">
    <name type="scientific">Nakamurella panacisegetis</name>
    <dbReference type="NCBI Taxonomy" id="1090615"/>
    <lineage>
        <taxon>Bacteria</taxon>
        <taxon>Bacillati</taxon>
        <taxon>Actinomycetota</taxon>
        <taxon>Actinomycetes</taxon>
        <taxon>Nakamurellales</taxon>
        <taxon>Nakamurellaceae</taxon>
        <taxon>Nakamurella</taxon>
    </lineage>
</organism>
<dbReference type="SUPFAM" id="SSF52540">
    <property type="entry name" value="P-loop containing nucleoside triphosphate hydrolases"/>
    <property type="match status" value="2"/>
</dbReference>
<dbReference type="SMART" id="SM00487">
    <property type="entry name" value="DEXDc"/>
    <property type="match status" value="1"/>
</dbReference>
<dbReference type="AlphaFoldDB" id="A0A1H0PMF2"/>
<evidence type="ECO:0000259" key="2">
    <source>
        <dbReference type="PROSITE" id="PS51192"/>
    </source>
</evidence>
<feature type="domain" description="Helicase C-terminal" evidence="3">
    <location>
        <begin position="842"/>
        <end position="997"/>
    </location>
</feature>
<accession>A0A1H0PMF2</accession>
<dbReference type="Gene3D" id="3.40.50.10810">
    <property type="entry name" value="Tandem AAA-ATPase domain"/>
    <property type="match status" value="1"/>
</dbReference>
<dbReference type="RefSeq" id="WP_090476833.1">
    <property type="nucleotide sequence ID" value="NZ_LT629710.1"/>
</dbReference>
<proteinExistence type="predicted"/>
<evidence type="ECO:0000256" key="1">
    <source>
        <dbReference type="ARBA" id="ARBA00022801"/>
    </source>
</evidence>
<dbReference type="GO" id="GO:0004386">
    <property type="term" value="F:helicase activity"/>
    <property type="evidence" value="ECO:0007669"/>
    <property type="project" value="UniProtKB-KW"/>
</dbReference>
<dbReference type="CDD" id="cd18793">
    <property type="entry name" value="SF2_C_SNF"/>
    <property type="match status" value="1"/>
</dbReference>
<dbReference type="STRING" id="1090615.SAMN04515671_2843"/>
<keyword evidence="4" id="KW-0067">ATP-binding</keyword>
<dbReference type="EMBL" id="LT629710">
    <property type="protein sequence ID" value="SDP06271.1"/>
    <property type="molecule type" value="Genomic_DNA"/>
</dbReference>
<dbReference type="GO" id="GO:0005524">
    <property type="term" value="F:ATP binding"/>
    <property type="evidence" value="ECO:0007669"/>
    <property type="project" value="InterPro"/>
</dbReference>
<feature type="domain" description="Helicase ATP-binding" evidence="2">
    <location>
        <begin position="534"/>
        <end position="701"/>
    </location>
</feature>
<evidence type="ECO:0000259" key="3">
    <source>
        <dbReference type="PROSITE" id="PS51194"/>
    </source>
</evidence>
<reference evidence="4 5" key="1">
    <citation type="submission" date="2016-10" db="EMBL/GenBank/DDBJ databases">
        <authorList>
            <person name="de Groot N.N."/>
        </authorList>
    </citation>
    <scope>NUCLEOTIDE SEQUENCE [LARGE SCALE GENOMIC DNA]</scope>
    <source>
        <strain evidence="5">P4-7,KCTC 19426,CECT 7604</strain>
    </source>
</reference>
<evidence type="ECO:0000313" key="4">
    <source>
        <dbReference type="EMBL" id="SDP06271.1"/>
    </source>
</evidence>
<dbReference type="Proteomes" id="UP000198741">
    <property type="component" value="Chromosome I"/>
</dbReference>
<evidence type="ECO:0000313" key="5">
    <source>
        <dbReference type="Proteomes" id="UP000198741"/>
    </source>
</evidence>
<keyword evidence="4" id="KW-0347">Helicase</keyword>
<gene>
    <name evidence="4" type="ORF">SAMN04515671_2843</name>
</gene>
<dbReference type="InterPro" id="IPR001650">
    <property type="entry name" value="Helicase_C-like"/>
</dbReference>
<dbReference type="PANTHER" id="PTHR10799">
    <property type="entry name" value="SNF2/RAD54 HELICASE FAMILY"/>
    <property type="match status" value="1"/>
</dbReference>
<dbReference type="GO" id="GO:0016787">
    <property type="term" value="F:hydrolase activity"/>
    <property type="evidence" value="ECO:0007669"/>
    <property type="project" value="UniProtKB-KW"/>
</dbReference>
<protein>
    <submittedName>
        <fullName evidence="4">Helicase conserved C-terminal domain-containing protein</fullName>
    </submittedName>
</protein>
<dbReference type="Pfam" id="PF00176">
    <property type="entry name" value="SNF2-rel_dom"/>
    <property type="match status" value="1"/>
</dbReference>
<keyword evidence="5" id="KW-1185">Reference proteome</keyword>
<dbReference type="Gene3D" id="3.40.50.300">
    <property type="entry name" value="P-loop containing nucleotide triphosphate hydrolases"/>
    <property type="match status" value="1"/>
</dbReference>
<keyword evidence="4" id="KW-0547">Nucleotide-binding</keyword>
<dbReference type="PROSITE" id="PS51192">
    <property type="entry name" value="HELICASE_ATP_BIND_1"/>
    <property type="match status" value="1"/>
</dbReference>
<dbReference type="InterPro" id="IPR027417">
    <property type="entry name" value="P-loop_NTPase"/>
</dbReference>
<dbReference type="OrthoDB" id="9760715at2"/>
<sequence>MAPPPAQAAPDGEGWRDALRGYAPAPAAQSEPAELADLTRLALQFELRELIPRSTTRWNGPVSKAAKPATGDLRQDHRLAVRPVARTTRGWAQKGITWTNIQHLVNRLNLDVDQHRWFCEFGALHRALGVTAPGRDPDWIYLDESANPVLWTLLDQTGALGIQLVGAGAKADVKRAKQATLTLDATRTDEGVTVSPRLNVDGKQADATHARAIGNHGVYIIDPATPRQILIAPATEPLTPDQIVILRTRPTSVPEPDLEDFIDNYLPDLQERIDVTSSDKTVTLPPPPPPILVVGVTHAPKHTLSLSWRWQGGRRSSPPPPLADVIPEGLLPEDWLGTELLPRDVPMPVTLKGLDAAEFASKTLRALRVLDGVRIETHGEAPNFRELTGTPELTITTVPSEKNDWFNLGVVVTIEGRTIPFLPLFKALAKGRHKLLMVDGSYFSLRHPALRALADLIEESRHLDEWEPTPSLSPHQVVTMWSDFEDLAEEATPAVEWRALLADAKSDTPQPIDPPTTLKATLRPYQKDGFNWLAYLWRHQLGGILADDMGLGKTVQCLALMQHALDHAEQRKPFLVVAPTSVMTNWATEAERFTPDLKVIQLGTTQAAGKIPIADAIQGADIVITSYALLRLDFEVYERIAETTGWAALILDEAQFVKNPMSKVHQAALELTVRFKLAVTGTPLENSLTDLQALFAIVAPGLFASAPRFQREYVRPIQDPHTGITSGIGAGHAEEVNAATRRQRIDKLRRRIRPFLLRRTKELVAADLPAKQEQILRVDLAPEHRDLYELFLQRERQKLFKLLDEEDDRNKFIVFRSLTLLRLLALDASLIGDEYAEYPSAKLDALFEQLDDLIAEGHRALVFSQFTSYLSKVAARLEKAGIEHSYLDGSTLHRGAVIDQFKNGTAPVFLISLKAGGFGLNLTEADYVFLLDPWWNPAREDQAIDRTHRIGQDKPVMVYRLVATDTIEEKVLALQKRKADLFDLVIDDEALFANTLSTDDIRELLA</sequence>
<dbReference type="InterPro" id="IPR000330">
    <property type="entry name" value="SNF2_N"/>
</dbReference>
<dbReference type="SMART" id="SM00490">
    <property type="entry name" value="HELICc"/>
    <property type="match status" value="1"/>
</dbReference>